<gene>
    <name evidence="3" type="ORF">ACKI18_26000</name>
</gene>
<dbReference type="SUPFAM" id="SSF56112">
    <property type="entry name" value="Protein kinase-like (PK-like)"/>
    <property type="match status" value="1"/>
</dbReference>
<feature type="compositionally biased region" description="Polar residues" evidence="1">
    <location>
        <begin position="525"/>
        <end position="542"/>
    </location>
</feature>
<accession>A0ABW9HWS5</accession>
<evidence type="ECO:0000313" key="3">
    <source>
        <dbReference type="EMBL" id="MFM9612156.1"/>
    </source>
</evidence>
<feature type="domain" description="Protein kinase" evidence="2">
    <location>
        <begin position="560"/>
        <end position="858"/>
    </location>
</feature>
<dbReference type="Gene3D" id="1.10.510.10">
    <property type="entry name" value="Transferase(Phosphotransferase) domain 1"/>
    <property type="match status" value="1"/>
</dbReference>
<proteinExistence type="predicted"/>
<dbReference type="InterPro" id="IPR000719">
    <property type="entry name" value="Prot_kinase_dom"/>
</dbReference>
<feature type="compositionally biased region" description="Pro residues" evidence="1">
    <location>
        <begin position="89"/>
        <end position="106"/>
    </location>
</feature>
<sequence>MGSEGALARLAALLDATAEGTGPTPRELAEALWLARQLSDDTETPSPNSRTLPAPSEPPVPWPAQSDPAVTLPSDPDPPRVPLHLPDANPTPAPPSTPAPASPEPPAGARTPAGGTPLSVPVPPMLPHPLTLQRALRPLKRTVPAPHAQLLDEPATADRIARLGASPEVWLPVLRPARDRWLRVCLVHDTGPTMPVWQPLVRELHTVLAQSGIFRTVSLHPLAPDGRTRGVVAPADGRTAILVLSDCMGPQWRPGPDGDRWYGTLRHWAAHAPLAVVQPLPEHLWPATALPAEPGLFASPTLASPASRLAFTPYDPDVTAPSPDAVALPVMEPDAPWLANWASLLTSPGGGRIPGAAAWLTTSPATPEEASDIRDLTAREIVLRFESTASPEAFRLAGHLSLAAPSVPVMRLVQHTVQKDPRPQHLAEVILSGMLTAVDGPPGSYAFRPGVRELLQRTLPRTVRGRTSEFLARIGELIDVRAGFTPGAFRALGGGGAGDGEAFATVRGETVDRLGGTAEATLLDGTTETAPPDGTAQTTSLGGTAKTAPLDGTADAALLGGRYRVLGQRGPGQRVREAVDTRTGERVVVHLYPEQPGHLDRFTEDARALAGVDSPYVARIIDHGVEGQTPYLVAEFAEGVTLSELLLGSGPGVCLPVYAALVADVQEGLRALHAAGLVRGQTGGNGLLLRADGTVLISRFALGQESVGKGAAGDAVEFHRLAEELTKRSPDVQDFRARHPEQSAESLRRARRTEHLQIRTTAPLRVTRGSVSQDIHSPELMALLVKLLHERGRRVAFGELARVLPEGNRSPSRIRELIAELAVGFLGPGTVAEVADGYVLHLPAARVRAPQPLRFETLTPLTPESRITLEYVVDEVLSRGGLTPAEYETRVLPQGYRVDISPDTYLVPLLAAAVRWLPGPLAALADPPRLHVTFGDAPAAPPGAAQATVTVPPALHESFAGSSAAYGPHRFRPLYGEALDSPPLAWYCPLPAPRPEDDDRDLVKGPYLARDLRELHLPAAGRSAVVHALPDAPLTLLNPAQPYGNRRPGRATYYEVDLTPQSSTRELRLPSSGKARFAASAHLTWRVTNPVAFVRAEVPHVADALFAYVAERAPGITRHHSHNRPQGAERALGKELTRWPVPGLQVSCEVRIVPYAQQTVAQQAAPDLRALLAAPTVLLGFDGPLTRLFPAARAREAALALLAVAAEHRNPQDALAGRPFGTAQAQGGVVHPLEVLRTYAHDPVGPLLRARLDELELAAVPDAPTTHNAVALVRALHAARKRVLVVTDCCEEAVRRYVAPYRLPLAGIHGRADDPAALMPDPDCLRRALGEEAGHAVFLGSTVAGLTAAQRAGLPFIGLARNRTVEQELREAGGEVVVRSLAPVLEAARSLGHG</sequence>
<dbReference type="Proteomes" id="UP001631957">
    <property type="component" value="Unassembled WGS sequence"/>
</dbReference>
<dbReference type="PROSITE" id="PS50011">
    <property type="entry name" value="PROTEIN_KINASE_DOM"/>
    <property type="match status" value="1"/>
</dbReference>
<comment type="caution">
    <text evidence="3">The sequence shown here is derived from an EMBL/GenBank/DDBJ whole genome shotgun (WGS) entry which is preliminary data.</text>
</comment>
<name>A0ABW9HWS5_9ACTN</name>
<feature type="region of interest" description="Disordered" evidence="1">
    <location>
        <begin position="525"/>
        <end position="548"/>
    </location>
</feature>
<protein>
    <submittedName>
        <fullName evidence="3">SAV_2336 N-terminal domain-related protein</fullName>
    </submittedName>
</protein>
<dbReference type="SUPFAM" id="SSF56784">
    <property type="entry name" value="HAD-like"/>
    <property type="match status" value="1"/>
</dbReference>
<dbReference type="NCBIfam" id="NF041121">
    <property type="entry name" value="SAV_2336_NTERM"/>
    <property type="match status" value="1"/>
</dbReference>
<evidence type="ECO:0000313" key="4">
    <source>
        <dbReference type="Proteomes" id="UP001631957"/>
    </source>
</evidence>
<feature type="region of interest" description="Disordered" evidence="1">
    <location>
        <begin position="33"/>
        <end position="126"/>
    </location>
</feature>
<dbReference type="Gene3D" id="3.40.50.1000">
    <property type="entry name" value="HAD superfamily/HAD-like"/>
    <property type="match status" value="1"/>
</dbReference>
<dbReference type="RefSeq" id="WP_409122887.1">
    <property type="nucleotide sequence ID" value="NZ_JBJVNI010000014.1"/>
</dbReference>
<dbReference type="Gene3D" id="3.30.200.20">
    <property type="entry name" value="Phosphorylase Kinase, domain 1"/>
    <property type="match status" value="1"/>
</dbReference>
<reference evidence="3 4" key="1">
    <citation type="submission" date="2024-12" db="EMBL/GenBank/DDBJ databases">
        <title>Forecasting of Potato common scab and diversities of Pathogenic streptomyces spp. in china.</title>
        <authorList>
            <person name="Handique U."/>
            <person name="Wu J."/>
        </authorList>
    </citation>
    <scope>NUCLEOTIDE SEQUENCE [LARGE SCALE GENOMIC DNA]</scope>
    <source>
        <strain evidence="3 4">ZRIMU1530</strain>
    </source>
</reference>
<organism evidence="3 4">
    <name type="scientific">Streptomyces niveiscabiei</name>
    <dbReference type="NCBI Taxonomy" id="164115"/>
    <lineage>
        <taxon>Bacteria</taxon>
        <taxon>Bacillati</taxon>
        <taxon>Actinomycetota</taxon>
        <taxon>Actinomycetes</taxon>
        <taxon>Kitasatosporales</taxon>
        <taxon>Streptomycetaceae</taxon>
        <taxon>Streptomyces</taxon>
    </lineage>
</organism>
<keyword evidence="4" id="KW-1185">Reference proteome</keyword>
<dbReference type="InterPro" id="IPR036412">
    <property type="entry name" value="HAD-like_sf"/>
</dbReference>
<dbReference type="InterPro" id="IPR047738">
    <property type="entry name" value="SAV_2336-like_N"/>
</dbReference>
<dbReference type="InterPro" id="IPR023214">
    <property type="entry name" value="HAD_sf"/>
</dbReference>
<evidence type="ECO:0000256" key="1">
    <source>
        <dbReference type="SAM" id="MobiDB-lite"/>
    </source>
</evidence>
<dbReference type="EMBL" id="JBJVNI010000014">
    <property type="protein sequence ID" value="MFM9612156.1"/>
    <property type="molecule type" value="Genomic_DNA"/>
</dbReference>
<dbReference type="InterPro" id="IPR011009">
    <property type="entry name" value="Kinase-like_dom_sf"/>
</dbReference>
<evidence type="ECO:0000259" key="2">
    <source>
        <dbReference type="PROSITE" id="PS50011"/>
    </source>
</evidence>